<keyword evidence="1" id="KW-1133">Transmembrane helix</keyword>
<dbReference type="EMBL" id="CP003065">
    <property type="protein sequence ID" value="AEV67342.1"/>
    <property type="molecule type" value="Genomic_DNA"/>
</dbReference>
<dbReference type="HOGENOM" id="CLU_069310_2_0_9"/>
<keyword evidence="1" id="KW-0472">Membrane</keyword>
<protein>
    <submittedName>
        <fullName evidence="2">Stage II sporulation protein R</fullName>
    </submittedName>
</protein>
<dbReference type="Pfam" id="PF09551">
    <property type="entry name" value="Spore_II_R"/>
    <property type="match status" value="1"/>
</dbReference>
<dbReference type="STRING" id="720554.Clocl_0635"/>
<name>G8LTZ6_ACECE</name>
<organism evidence="2 3">
    <name type="scientific">Acetivibrio clariflavus (strain DSM 19732 / NBRC 101661 / EBR45)</name>
    <name type="common">Clostridium clariflavum</name>
    <dbReference type="NCBI Taxonomy" id="720554"/>
    <lineage>
        <taxon>Bacteria</taxon>
        <taxon>Bacillati</taxon>
        <taxon>Bacillota</taxon>
        <taxon>Clostridia</taxon>
        <taxon>Eubacteriales</taxon>
        <taxon>Oscillospiraceae</taxon>
        <taxon>Acetivibrio</taxon>
    </lineage>
</organism>
<dbReference type="Proteomes" id="UP000005435">
    <property type="component" value="Chromosome"/>
</dbReference>
<dbReference type="AlphaFoldDB" id="G8LTZ6"/>
<dbReference type="InterPro" id="IPR014202">
    <property type="entry name" value="Spore_II_R"/>
</dbReference>
<gene>
    <name evidence="2" type="ordered locus">Clocl_0635</name>
</gene>
<keyword evidence="3" id="KW-1185">Reference proteome</keyword>
<dbReference type="NCBIfam" id="TIGR02837">
    <property type="entry name" value="spore_II_R"/>
    <property type="match status" value="1"/>
</dbReference>
<dbReference type="KEGG" id="ccl:Clocl_0635"/>
<evidence type="ECO:0000313" key="3">
    <source>
        <dbReference type="Proteomes" id="UP000005435"/>
    </source>
</evidence>
<accession>G8LTZ6</accession>
<feature type="transmembrane region" description="Helical" evidence="1">
    <location>
        <begin position="12"/>
        <end position="36"/>
    </location>
</feature>
<reference evidence="2 3" key="2">
    <citation type="journal article" date="2012" name="Stand. Genomic Sci.">
        <title>Complete Genome Sequence of Clostridium clariflavum DSM 19732.</title>
        <authorList>
            <person name="Izquierdo J.A."/>
            <person name="Goodwin L."/>
            <person name="Davenport K.W."/>
            <person name="Teshima H."/>
            <person name="Bruce D."/>
            <person name="Detter C."/>
            <person name="Tapia R."/>
            <person name="Han S."/>
            <person name="Land M."/>
            <person name="Hauser L."/>
            <person name="Jeffries C.D."/>
            <person name="Han J."/>
            <person name="Pitluck S."/>
            <person name="Nolan M."/>
            <person name="Chen A."/>
            <person name="Huntemann M."/>
            <person name="Mavromatis K."/>
            <person name="Mikhailova N."/>
            <person name="Liolios K."/>
            <person name="Woyke T."/>
            <person name="Lynd L.R."/>
        </authorList>
    </citation>
    <scope>NUCLEOTIDE SEQUENCE [LARGE SCALE GENOMIC DNA]</scope>
    <source>
        <strain evidence="3">DSM 19732 / NBRC 101661 / EBR45</strain>
    </source>
</reference>
<reference evidence="3" key="1">
    <citation type="submission" date="2011-12" db="EMBL/GenBank/DDBJ databases">
        <title>Complete sequence of Clostridium clariflavum DSM 19732.</title>
        <authorList>
            <consortium name="US DOE Joint Genome Institute"/>
            <person name="Lucas S."/>
            <person name="Han J."/>
            <person name="Lapidus A."/>
            <person name="Cheng J.-F."/>
            <person name="Goodwin L."/>
            <person name="Pitluck S."/>
            <person name="Peters L."/>
            <person name="Teshima H."/>
            <person name="Detter J.C."/>
            <person name="Han C."/>
            <person name="Tapia R."/>
            <person name="Land M."/>
            <person name="Hauser L."/>
            <person name="Kyrpides N."/>
            <person name="Ivanova N."/>
            <person name="Pagani I."/>
            <person name="Kitzmiller T."/>
            <person name="Lynd L."/>
            <person name="Izquierdo J."/>
            <person name="Woyke T."/>
        </authorList>
    </citation>
    <scope>NUCLEOTIDE SEQUENCE [LARGE SCALE GENOMIC DNA]</scope>
    <source>
        <strain evidence="3">DSM 19732 / NBRC 101661 / EBR45</strain>
    </source>
</reference>
<keyword evidence="1" id="KW-0812">Transmembrane</keyword>
<evidence type="ECO:0000256" key="1">
    <source>
        <dbReference type="SAM" id="Phobius"/>
    </source>
</evidence>
<dbReference type="OrthoDB" id="9793324at2"/>
<dbReference type="eggNOG" id="ENOG5031K93">
    <property type="taxonomic scope" value="Bacteria"/>
</dbReference>
<dbReference type="RefSeq" id="WP_014253973.1">
    <property type="nucleotide sequence ID" value="NC_016627.1"/>
</dbReference>
<evidence type="ECO:0000313" key="2">
    <source>
        <dbReference type="EMBL" id="AEV67342.1"/>
    </source>
</evidence>
<proteinExistence type="predicted"/>
<sequence precursor="true">MLKRFKSSSALCWVFKGILAIIMVSLLITGIAFASYSENINSGLSQNLLRLHVIANSDSPEDQQLKRDVRDVILDYMKKELKDFDNVEDAKLQVGKNLDKIKTLAENEIRRQNKDYSVKVMLGNFPFPTKMYGDIALPAGNYEALRVVIGEGEGQNWWCVMFPPLCFVDATHGTIPDSVKEELKSVLTKEEYSIVASVDMEDEIPIEIKFKIVEIFQGSRIKLKGAINRLFKTAHEKISAR</sequence>